<dbReference type="GO" id="GO:0016811">
    <property type="term" value="F:hydrolase activity, acting on carbon-nitrogen (but not peptide) bonds, in linear amides"/>
    <property type="evidence" value="ECO:0007669"/>
    <property type="project" value="TreeGrafter"/>
</dbReference>
<comment type="similarity">
    <text evidence="1">Belongs to the carbon-nitrogen hydrolase superfamily. NIT1/NIT2 family.</text>
</comment>
<evidence type="ECO:0000259" key="3">
    <source>
        <dbReference type="PROSITE" id="PS50263"/>
    </source>
</evidence>
<evidence type="ECO:0000256" key="2">
    <source>
        <dbReference type="ARBA" id="ARBA00022801"/>
    </source>
</evidence>
<dbReference type="CDD" id="cd07576">
    <property type="entry name" value="R-amidase_like"/>
    <property type="match status" value="1"/>
</dbReference>
<keyword evidence="5" id="KW-1185">Reference proteome</keyword>
<dbReference type="GeneID" id="24260698"/>
<dbReference type="Gene3D" id="3.60.110.10">
    <property type="entry name" value="Carbon-nitrogen hydrolase"/>
    <property type="match status" value="1"/>
</dbReference>
<dbReference type="EMBL" id="HG938354">
    <property type="protein sequence ID" value="CDN50889.1"/>
    <property type="molecule type" value="Genomic_DNA"/>
</dbReference>
<dbReference type="PANTHER" id="PTHR43674">
    <property type="entry name" value="NITRILASE C965.09-RELATED"/>
    <property type="match status" value="1"/>
</dbReference>
<dbReference type="InterPro" id="IPR044083">
    <property type="entry name" value="RamA-like"/>
</dbReference>
<dbReference type="RefSeq" id="WP_041364017.1">
    <property type="nucleotide sequence ID" value="NZ_HG938354.1"/>
</dbReference>
<dbReference type="Proteomes" id="UP000028181">
    <property type="component" value="Plasmid pHAMBI540a"/>
</dbReference>
<organism evidence="4 5">
    <name type="scientific">Neorhizobium galegae bv. orientalis str. HAMBI 540</name>
    <dbReference type="NCBI Taxonomy" id="1028800"/>
    <lineage>
        <taxon>Bacteria</taxon>
        <taxon>Pseudomonadati</taxon>
        <taxon>Pseudomonadota</taxon>
        <taxon>Alphaproteobacteria</taxon>
        <taxon>Hyphomicrobiales</taxon>
        <taxon>Rhizobiaceae</taxon>
        <taxon>Rhizobium/Agrobacterium group</taxon>
        <taxon>Neorhizobium</taxon>
    </lineage>
</organism>
<dbReference type="Pfam" id="PF00795">
    <property type="entry name" value="CN_hydrolase"/>
    <property type="match status" value="1"/>
</dbReference>
<name>A0A068SYI5_NEOGA</name>
<protein>
    <submittedName>
        <fullName evidence="4">Nitrilase/cyanide hydratase and apolipoprotein N-acyltransferase</fullName>
    </submittedName>
</protein>
<dbReference type="KEGG" id="ngg:RG540_PA02100"/>
<keyword evidence="4" id="KW-0449">Lipoprotein</keyword>
<feature type="domain" description="CN hydrolase" evidence="3">
    <location>
        <begin position="1"/>
        <end position="239"/>
    </location>
</feature>
<gene>
    <name evidence="4" type="ORF">RG540_PA02100</name>
</gene>
<geneLocation type="plasmid" evidence="5">
    <name>II</name>
</geneLocation>
<evidence type="ECO:0000313" key="5">
    <source>
        <dbReference type="Proteomes" id="UP000028181"/>
    </source>
</evidence>
<dbReference type="PROSITE" id="PS01227">
    <property type="entry name" value="UPF0012"/>
    <property type="match status" value="1"/>
</dbReference>
<dbReference type="GO" id="GO:0016746">
    <property type="term" value="F:acyltransferase activity"/>
    <property type="evidence" value="ECO:0007669"/>
    <property type="project" value="UniProtKB-KW"/>
</dbReference>
<dbReference type="PROSITE" id="PS50263">
    <property type="entry name" value="CN_HYDROLASE"/>
    <property type="match status" value="1"/>
</dbReference>
<dbReference type="InterPro" id="IPR003010">
    <property type="entry name" value="C-N_Hydrolase"/>
</dbReference>
<dbReference type="OrthoDB" id="9811121at2"/>
<keyword evidence="4" id="KW-0808">Transferase</keyword>
<evidence type="ECO:0000256" key="1">
    <source>
        <dbReference type="ARBA" id="ARBA00010613"/>
    </source>
</evidence>
<dbReference type="InterPro" id="IPR001110">
    <property type="entry name" value="UPF0012_CS"/>
</dbReference>
<dbReference type="HOGENOM" id="CLU_030130_1_2_5"/>
<keyword evidence="4" id="KW-0012">Acyltransferase</keyword>
<keyword evidence="2" id="KW-0378">Hydrolase</keyword>
<evidence type="ECO:0000313" key="4">
    <source>
        <dbReference type="EMBL" id="CDN50889.1"/>
    </source>
</evidence>
<dbReference type="PATRIC" id="fig|1028800.3.peg.4820"/>
<dbReference type="InterPro" id="IPR050345">
    <property type="entry name" value="Aliph_Amidase/BUP"/>
</dbReference>
<dbReference type="SUPFAM" id="SSF56317">
    <property type="entry name" value="Carbon-nitrogen hydrolase"/>
    <property type="match status" value="1"/>
</dbReference>
<keyword evidence="4" id="KW-0614">Plasmid</keyword>
<dbReference type="AlphaFoldDB" id="A0A068SYI5"/>
<dbReference type="PANTHER" id="PTHR43674:SF2">
    <property type="entry name" value="BETA-UREIDOPROPIONASE"/>
    <property type="match status" value="1"/>
</dbReference>
<accession>A0A068SYI5</accession>
<proteinExistence type="inferred from homology"/>
<dbReference type="eggNOG" id="COG0388">
    <property type="taxonomic scope" value="Bacteria"/>
</dbReference>
<sequence>MKIAGFQMQPVVGDIEANLAKIEAAADEAATEGAELLIAPELALTGYGAADLFPDLATPAHGPVTARLSEIAERHGLAIVAGFAEKTFENTFNSAFFTDGMGQTAVYRKCNLYGPYERKWFAQEDRRQVLVTLGGIRLGFLICYDVEFPENVRQLAKGGADLVVVPTALPTGWSGEFIAEHMIQVRAFENQVFVAYINHSGSDDLFAYAGLSRIAAPDGKLIAEAPAEGEALIIAEVDPAAYAQSRAENTYLADLV</sequence>
<reference evidence="5" key="1">
    <citation type="journal article" date="2014" name="BMC Genomics">
        <title>Genome sequencing of two Neorhizobium galegae strains reveals a noeT gene responsible for the unusual acetylation of the nodulation factors.</title>
        <authorList>
            <person name="Osterman J."/>
            <person name="Marsh J."/>
            <person name="Laine P.K."/>
            <person name="Zeng Z."/>
            <person name="Alatalo E."/>
            <person name="Sullivan J.T."/>
            <person name="Young J.P."/>
            <person name="Thomas-Oates J."/>
            <person name="Paulin L."/>
            <person name="Lindstrom K."/>
        </authorList>
    </citation>
    <scope>NUCLEOTIDE SEQUENCE [LARGE SCALE GENOMIC DNA]</scope>
    <source>
        <strain evidence="5">HAMBI 540</strain>
    </source>
</reference>
<dbReference type="InterPro" id="IPR036526">
    <property type="entry name" value="C-N_Hydrolase_sf"/>
</dbReference>